<evidence type="ECO:0000313" key="2">
    <source>
        <dbReference type="EMBL" id="KAJ0204884.1"/>
    </source>
</evidence>
<keyword evidence="1" id="KW-0812">Transmembrane</keyword>
<dbReference type="InterPro" id="IPR004158">
    <property type="entry name" value="DUF247_pln"/>
</dbReference>
<sequence length="537" mass="61856">MASVEPILIPKSEESEWYQQISMIFYSQLDINLENPSTSIFLVPENIIKHKPEAYEPQQIGLGPKYHFQPWPYKKMEQRKLTAAKRLLPDWKGHKFHKHVIQKLYGLIPTIRACYETFLQDDNYYLAWILAIDGLFLLYHFHSYNNGVDYDHEERNEVEEKKNESHEHIISLEVDPTRRLFAQDLMMVENQIPFMLLQELDKALHPSSGDSIDSVYNFSPSIYRSFCDTHSPLELCSPSQAPSLVDHLLHYMYCSIVTNIPEKVNQLPHKRPTFVYRMGEAGASHSKEEKGVLLPSGEPLIDTSLGKLNIPIVNFVQKIPWEKVFPLYEKTDIPSVSKLHEAGFKFHLLPKDEGFWKIDSKGKDISLPCITLHTDSEVILRNLVAYEMIKANSNNFPLTEYVGLMCGLITNVNDVKLLKRQKIIGGDLREDEVAKFFIGMRTSTQTVKTRKKSELQEKIVEVNRVYESRRRMLYLLMRKVSYWLLVVLRAVSIFAGASLKILAFIISLATVFLLTSQAYCEAYGCAKTKVSLLTLST</sequence>
<keyword evidence="3" id="KW-1185">Reference proteome</keyword>
<dbReference type="OrthoDB" id="1519827at2759"/>
<organism evidence="2 3">
    <name type="scientific">Lactuca sativa</name>
    <name type="common">Garden lettuce</name>
    <dbReference type="NCBI Taxonomy" id="4236"/>
    <lineage>
        <taxon>Eukaryota</taxon>
        <taxon>Viridiplantae</taxon>
        <taxon>Streptophyta</taxon>
        <taxon>Embryophyta</taxon>
        <taxon>Tracheophyta</taxon>
        <taxon>Spermatophyta</taxon>
        <taxon>Magnoliopsida</taxon>
        <taxon>eudicotyledons</taxon>
        <taxon>Gunneridae</taxon>
        <taxon>Pentapetalae</taxon>
        <taxon>asterids</taxon>
        <taxon>campanulids</taxon>
        <taxon>Asterales</taxon>
        <taxon>Asteraceae</taxon>
        <taxon>Cichorioideae</taxon>
        <taxon>Cichorieae</taxon>
        <taxon>Lactucinae</taxon>
        <taxon>Lactuca</taxon>
    </lineage>
</organism>
<protein>
    <submittedName>
        <fullName evidence="2">Uncharacterized protein</fullName>
    </submittedName>
</protein>
<dbReference type="Proteomes" id="UP000235145">
    <property type="component" value="Unassembled WGS sequence"/>
</dbReference>
<dbReference type="EMBL" id="NBSK02000005">
    <property type="protein sequence ID" value="KAJ0204884.1"/>
    <property type="molecule type" value="Genomic_DNA"/>
</dbReference>
<name>A0A9R1VGI6_LACSA</name>
<gene>
    <name evidence="2" type="ORF">LSAT_V11C500262180</name>
</gene>
<keyword evidence="1" id="KW-1133">Transmembrane helix</keyword>
<reference evidence="2 3" key="1">
    <citation type="journal article" date="2017" name="Nat. Commun.">
        <title>Genome assembly with in vitro proximity ligation data and whole-genome triplication in lettuce.</title>
        <authorList>
            <person name="Reyes-Chin-Wo S."/>
            <person name="Wang Z."/>
            <person name="Yang X."/>
            <person name="Kozik A."/>
            <person name="Arikit S."/>
            <person name="Song C."/>
            <person name="Xia L."/>
            <person name="Froenicke L."/>
            <person name="Lavelle D.O."/>
            <person name="Truco M.J."/>
            <person name="Xia R."/>
            <person name="Zhu S."/>
            <person name="Xu C."/>
            <person name="Xu H."/>
            <person name="Xu X."/>
            <person name="Cox K."/>
            <person name="Korf I."/>
            <person name="Meyers B.C."/>
            <person name="Michelmore R.W."/>
        </authorList>
    </citation>
    <scope>NUCLEOTIDE SEQUENCE [LARGE SCALE GENOMIC DNA]</scope>
    <source>
        <strain evidence="3">cv. Salinas</strain>
        <tissue evidence="2">Seedlings</tissue>
    </source>
</reference>
<keyword evidence="1" id="KW-0472">Membrane</keyword>
<dbReference type="Pfam" id="PF03140">
    <property type="entry name" value="DUF247"/>
    <property type="match status" value="1"/>
</dbReference>
<evidence type="ECO:0000313" key="3">
    <source>
        <dbReference type="Proteomes" id="UP000235145"/>
    </source>
</evidence>
<dbReference type="AlphaFoldDB" id="A0A9R1VGI6"/>
<dbReference type="PANTHER" id="PTHR31549:SF307">
    <property type="match status" value="1"/>
</dbReference>
<feature type="transmembrane region" description="Helical" evidence="1">
    <location>
        <begin position="480"/>
        <end position="506"/>
    </location>
</feature>
<evidence type="ECO:0000256" key="1">
    <source>
        <dbReference type="SAM" id="Phobius"/>
    </source>
</evidence>
<proteinExistence type="predicted"/>
<comment type="caution">
    <text evidence="2">The sequence shown here is derived from an EMBL/GenBank/DDBJ whole genome shotgun (WGS) entry which is preliminary data.</text>
</comment>
<dbReference type="PANTHER" id="PTHR31549">
    <property type="entry name" value="PROTEIN, PUTATIVE (DUF247)-RELATED-RELATED"/>
    <property type="match status" value="1"/>
</dbReference>
<accession>A0A9R1VGI6</accession>
<dbReference type="Gramene" id="rna-gnl|WGS:NBSK|LSAT_5X92600_mrna">
    <property type="protein sequence ID" value="cds-PLY73650.1"/>
    <property type="gene ID" value="gene-LSAT_5X92600"/>
</dbReference>